<dbReference type="PANTHER" id="PTHR43630">
    <property type="entry name" value="POLY-BETA-1,6-N-ACETYL-D-GLUCOSAMINE SYNTHASE"/>
    <property type="match status" value="1"/>
</dbReference>
<gene>
    <name evidence="3" type="ORF">SAMN04487850_0680</name>
</gene>
<dbReference type="Proteomes" id="UP000199373">
    <property type="component" value="Unassembled WGS sequence"/>
</dbReference>
<dbReference type="CDD" id="cd00761">
    <property type="entry name" value="Glyco_tranf_GTA_type"/>
    <property type="match status" value="1"/>
</dbReference>
<evidence type="ECO:0000313" key="4">
    <source>
        <dbReference type="Proteomes" id="UP000199373"/>
    </source>
</evidence>
<feature type="domain" description="Glycosyltransferase 2-like" evidence="2">
    <location>
        <begin position="41"/>
        <end position="157"/>
    </location>
</feature>
<dbReference type="PANTHER" id="PTHR43630:SF2">
    <property type="entry name" value="GLYCOSYLTRANSFERASE"/>
    <property type="match status" value="1"/>
</dbReference>
<proteinExistence type="inferred from homology"/>
<dbReference type="EMBL" id="FOIQ01000001">
    <property type="protein sequence ID" value="SEV87929.1"/>
    <property type="molecule type" value="Genomic_DNA"/>
</dbReference>
<organism evidence="3 4">
    <name type="scientific">Prevotella aff. ruminicola Tc2-24</name>
    <dbReference type="NCBI Taxonomy" id="81582"/>
    <lineage>
        <taxon>Bacteria</taxon>
        <taxon>Pseudomonadati</taxon>
        <taxon>Bacteroidota</taxon>
        <taxon>Bacteroidia</taxon>
        <taxon>Bacteroidales</taxon>
        <taxon>Prevotellaceae</taxon>
        <taxon>Prevotella</taxon>
    </lineage>
</organism>
<evidence type="ECO:0000259" key="2">
    <source>
        <dbReference type="Pfam" id="PF00535"/>
    </source>
</evidence>
<dbReference type="AlphaFoldDB" id="A0A1I0MI00"/>
<dbReference type="Gene3D" id="3.90.550.10">
    <property type="entry name" value="Spore Coat Polysaccharide Biosynthesis Protein SpsA, Chain A"/>
    <property type="match status" value="1"/>
</dbReference>
<protein>
    <submittedName>
        <fullName evidence="3">Glycosyl transferase family 2</fullName>
    </submittedName>
</protein>
<keyword evidence="3" id="KW-0808">Transferase</keyword>
<dbReference type="RefSeq" id="WP_091899733.1">
    <property type="nucleotide sequence ID" value="NZ_FOIQ01000001.1"/>
</dbReference>
<reference evidence="3 4" key="1">
    <citation type="submission" date="2016-10" db="EMBL/GenBank/DDBJ databases">
        <authorList>
            <person name="de Groot N.N."/>
        </authorList>
    </citation>
    <scope>NUCLEOTIDE SEQUENCE [LARGE SCALE GENOMIC DNA]</scope>
    <source>
        <strain evidence="3 4">TC2-24</strain>
    </source>
</reference>
<keyword evidence="4" id="KW-1185">Reference proteome</keyword>
<comment type="similarity">
    <text evidence="1">Belongs to the glycosyltransferase 2 family. WaaE/KdtX subfamily.</text>
</comment>
<dbReference type="GO" id="GO:0016740">
    <property type="term" value="F:transferase activity"/>
    <property type="evidence" value="ECO:0007669"/>
    <property type="project" value="UniProtKB-KW"/>
</dbReference>
<dbReference type="InterPro" id="IPR029044">
    <property type="entry name" value="Nucleotide-diphossugar_trans"/>
</dbReference>
<dbReference type="InterPro" id="IPR001173">
    <property type="entry name" value="Glyco_trans_2-like"/>
</dbReference>
<evidence type="ECO:0000256" key="1">
    <source>
        <dbReference type="ARBA" id="ARBA00038494"/>
    </source>
</evidence>
<accession>A0A1I0MI00</accession>
<evidence type="ECO:0000313" key="3">
    <source>
        <dbReference type="EMBL" id="SEV87929.1"/>
    </source>
</evidence>
<dbReference type="Pfam" id="PF00535">
    <property type="entry name" value="Glycos_transf_2"/>
    <property type="match status" value="1"/>
</dbReference>
<sequence length="284" mass="32914">MAWYDKYLSIYGKSFDKMPDDVLDDIKTRLAQKQSENPLVSIVVIAYNEERRLAACLWSLSEMTSQYPIEILGVNNNSGDRTEEVYQRVGLPYFNETRQSPGFARQCGLTHARGKFHFCIDADTLYPPRYIDLMMSKLIKPGVSCVSSFWSFFPDENHSSFGLFLFELVRDAFLYVQHFKRPELCVRGMVFAFNTEYARSVKIRTDIRRGEDGSLALSLKPYGKIAFLYHRKARPVTGYGTIGSHSLWQSFVQHVRIQSRGITRIFSKQDHYEDREDNLLNPQP</sequence>
<name>A0A1I0MI00_9BACT</name>
<dbReference type="SUPFAM" id="SSF53448">
    <property type="entry name" value="Nucleotide-diphospho-sugar transferases"/>
    <property type="match status" value="1"/>
</dbReference>